<comment type="caution">
    <text evidence="1">The sequence shown here is derived from an EMBL/GenBank/DDBJ whole genome shotgun (WGS) entry which is preliminary data.</text>
</comment>
<organism evidence="1 2">
    <name type="scientific">Limnothrix redekei LRLZ20PSL1</name>
    <dbReference type="NCBI Taxonomy" id="3112953"/>
    <lineage>
        <taxon>Bacteria</taxon>
        <taxon>Bacillati</taxon>
        <taxon>Cyanobacteriota</taxon>
        <taxon>Cyanophyceae</taxon>
        <taxon>Pseudanabaenales</taxon>
        <taxon>Pseudanabaenaceae</taxon>
        <taxon>Limnothrix</taxon>
    </lineage>
</organism>
<reference evidence="2" key="1">
    <citation type="journal article" date="2024" name="Algal Res.">
        <title>Biochemical, toxicological and genomic investigation of a high-biomass producing Limnothrix strain isolated from Italian shallow drinking water reservoir.</title>
        <authorList>
            <person name="Simonazzi M."/>
            <person name="Shishido T.K."/>
            <person name="Delbaje E."/>
            <person name="Wahlsten M."/>
            <person name="Fewer D.P."/>
            <person name="Sivonen K."/>
            <person name="Pezzolesi L."/>
            <person name="Pistocchi R."/>
        </authorList>
    </citation>
    <scope>NUCLEOTIDE SEQUENCE [LARGE SCALE GENOMIC DNA]</scope>
    <source>
        <strain evidence="2">LRLZ20PSL1</strain>
    </source>
</reference>
<dbReference type="PANTHER" id="PTHR34547">
    <property type="entry name" value="YACP-LIKE NYN DOMAIN PROTEIN"/>
    <property type="match status" value="1"/>
</dbReference>
<evidence type="ECO:0000313" key="1">
    <source>
        <dbReference type="EMBL" id="MFG3819421.1"/>
    </source>
</evidence>
<dbReference type="EMBL" id="JAZAQF010000090">
    <property type="protein sequence ID" value="MFG3819421.1"/>
    <property type="molecule type" value="Genomic_DNA"/>
</dbReference>
<name>A0ABW7CHZ7_9CYAN</name>
<dbReference type="Proteomes" id="UP001604335">
    <property type="component" value="Unassembled WGS sequence"/>
</dbReference>
<dbReference type="PANTHER" id="PTHR34547:SF1">
    <property type="entry name" value="YACP-LIKE NYN DOMAIN PROTEIN"/>
    <property type="match status" value="1"/>
</dbReference>
<proteinExistence type="predicted"/>
<protein>
    <submittedName>
        <fullName evidence="1">NYN domain-containing protein</fullName>
    </submittedName>
</protein>
<dbReference type="CDD" id="cd10912">
    <property type="entry name" value="PIN_YacP-like"/>
    <property type="match status" value="1"/>
</dbReference>
<accession>A0ABW7CHZ7</accession>
<evidence type="ECO:0000313" key="2">
    <source>
        <dbReference type="Proteomes" id="UP001604335"/>
    </source>
</evidence>
<dbReference type="Pfam" id="PF05991">
    <property type="entry name" value="NYN_YacP"/>
    <property type="match status" value="1"/>
</dbReference>
<dbReference type="InterPro" id="IPR010298">
    <property type="entry name" value="YacP-like"/>
</dbReference>
<gene>
    <name evidence="1" type="ORF">VPK24_17380</name>
</gene>
<sequence length="190" mass="22083">MTARSHEATLFVDGYNAIGQWSQMRKRSMHQHLERDDLEAARWELIQQLCNYSAYRAFATYLVFDAQYRAERASVETITNHLTVHYTEFGQTADTYIERACALYSREVNRASRRVIVATSDRAQQMTTIGYGAEWMSVQQLLHDIELAEQQVRRRQRSTQTSSGRFLSSRLDDAVRQQLERLRYGDSASS</sequence>
<dbReference type="RefSeq" id="WP_393015316.1">
    <property type="nucleotide sequence ID" value="NZ_JAZAQF010000090.1"/>
</dbReference>
<keyword evidence="2" id="KW-1185">Reference proteome</keyword>